<accession>A0A428GRR8</accession>
<evidence type="ECO:0000313" key="1">
    <source>
        <dbReference type="EMBL" id="RSJ84286.1"/>
    </source>
</evidence>
<dbReference type="EMBL" id="RJPQ01000015">
    <property type="protein sequence ID" value="RSJ84286.1"/>
    <property type="molecule type" value="Genomic_DNA"/>
</dbReference>
<organism evidence="1 2">
    <name type="scientific">Streptococcus cristatus</name>
    <dbReference type="NCBI Taxonomy" id="45634"/>
    <lineage>
        <taxon>Bacteria</taxon>
        <taxon>Bacillati</taxon>
        <taxon>Bacillota</taxon>
        <taxon>Bacilli</taxon>
        <taxon>Lactobacillales</taxon>
        <taxon>Streptococcaceae</taxon>
        <taxon>Streptococcus</taxon>
    </lineage>
</organism>
<dbReference type="Proteomes" id="UP000277890">
    <property type="component" value="Unassembled WGS sequence"/>
</dbReference>
<protein>
    <submittedName>
        <fullName evidence="1">Uncharacterized protein</fullName>
    </submittedName>
</protein>
<dbReference type="AlphaFoldDB" id="A0A428GRR8"/>
<comment type="caution">
    <text evidence="1">The sequence shown here is derived from an EMBL/GenBank/DDBJ whole genome shotgun (WGS) entry which is preliminary data.</text>
</comment>
<name>A0A428GRR8_STRCR</name>
<sequence length="142" mass="16211">MKLLHTKSIRECTELEEAIHQAEVDNIMNLVFALPDYDCELSITYIDDYHKNHWSPYFLESNLHRVEELLQNEDLKNGVDVFVTEENDLAFKAYGQSYTYQESGGVLTALVTVTCFGEGRAAIDMSKVFIPPTQALQKNLSM</sequence>
<proteinExistence type="predicted"/>
<reference evidence="1 2" key="1">
    <citation type="submission" date="2018-11" db="EMBL/GenBank/DDBJ databases">
        <title>Species Designations Belie Phenotypic and Genotypic Heterogeneity in Oral Streptococci.</title>
        <authorList>
            <person name="Velsko I."/>
        </authorList>
    </citation>
    <scope>NUCLEOTIDE SEQUENCE [LARGE SCALE GENOMIC DNA]</scope>
    <source>
        <strain evidence="1 2">A54</strain>
    </source>
</reference>
<gene>
    <name evidence="1" type="ORF">D8794_09785</name>
</gene>
<evidence type="ECO:0000313" key="2">
    <source>
        <dbReference type="Proteomes" id="UP000277890"/>
    </source>
</evidence>
<dbReference type="RefSeq" id="WP_125371718.1">
    <property type="nucleotide sequence ID" value="NZ_RJPO01000014.1"/>
</dbReference>